<keyword evidence="5 17" id="KW-0808">Transferase</keyword>
<evidence type="ECO:0000256" key="16">
    <source>
        <dbReference type="ARBA" id="ARBA00052459"/>
    </source>
</evidence>
<evidence type="ECO:0000256" key="13">
    <source>
        <dbReference type="ARBA" id="ARBA00023209"/>
    </source>
</evidence>
<feature type="topological domain" description="Cytoplasmic" evidence="17">
    <location>
        <begin position="181"/>
        <end position="208"/>
    </location>
</feature>
<dbReference type="HAMAP" id="MF_03216">
    <property type="entry name" value="PLMT"/>
    <property type="match status" value="1"/>
</dbReference>
<organism evidence="19 20">
    <name type="scientific">Exidia glandulosa HHB12029</name>
    <dbReference type="NCBI Taxonomy" id="1314781"/>
    <lineage>
        <taxon>Eukaryota</taxon>
        <taxon>Fungi</taxon>
        <taxon>Dikarya</taxon>
        <taxon>Basidiomycota</taxon>
        <taxon>Agaricomycotina</taxon>
        <taxon>Agaricomycetes</taxon>
        <taxon>Auriculariales</taxon>
        <taxon>Exidiaceae</taxon>
        <taxon>Exidia</taxon>
    </lineage>
</organism>
<dbReference type="EC" id="2.1.1.71" evidence="17"/>
<dbReference type="Gene3D" id="1.20.120.1630">
    <property type="match status" value="1"/>
</dbReference>
<name>A0A165E542_EXIGL</name>
<keyword evidence="9 17" id="KW-1133">Transmembrane helix</keyword>
<dbReference type="GO" id="GO:0031966">
    <property type="term" value="C:mitochondrial membrane"/>
    <property type="evidence" value="ECO:0007669"/>
    <property type="project" value="UniProtKB-SubCell"/>
</dbReference>
<dbReference type="PIRSF" id="PIRSF005444">
    <property type="entry name" value="PEMT"/>
    <property type="match status" value="1"/>
</dbReference>
<gene>
    <name evidence="19" type="ORF">EXIGLDRAFT_725205</name>
</gene>
<feature type="transmembrane region" description="Helical" evidence="18">
    <location>
        <begin position="15"/>
        <end position="34"/>
    </location>
</feature>
<keyword evidence="3 17" id="KW-0444">Lipid biosynthesis</keyword>
<protein>
    <recommendedName>
        <fullName evidence="17">Phosphatidyl-N-methylethanolamine N-methyltransferase</fullName>
        <ecNumber evidence="17">2.1.1.71</ecNumber>
    </recommendedName>
    <alternativeName>
        <fullName evidence="17">Phospholipid methyltransferase</fullName>
        <shortName evidence="17">PLMT</shortName>
    </alternativeName>
</protein>
<evidence type="ECO:0000256" key="3">
    <source>
        <dbReference type="ARBA" id="ARBA00022516"/>
    </source>
</evidence>
<keyword evidence="20" id="KW-1185">Reference proteome</keyword>
<dbReference type="UniPathway" id="UPA00753"/>
<reference evidence="19 20" key="1">
    <citation type="journal article" date="2016" name="Mol. Biol. Evol.">
        <title>Comparative Genomics of Early-Diverging Mushroom-Forming Fungi Provides Insights into the Origins of Lignocellulose Decay Capabilities.</title>
        <authorList>
            <person name="Nagy L.G."/>
            <person name="Riley R."/>
            <person name="Tritt A."/>
            <person name="Adam C."/>
            <person name="Daum C."/>
            <person name="Floudas D."/>
            <person name="Sun H."/>
            <person name="Yadav J.S."/>
            <person name="Pangilinan J."/>
            <person name="Larsson K.H."/>
            <person name="Matsuura K."/>
            <person name="Barry K."/>
            <person name="Labutti K."/>
            <person name="Kuo R."/>
            <person name="Ohm R.A."/>
            <person name="Bhattacharya S.S."/>
            <person name="Shirouzu T."/>
            <person name="Yoshinaga Y."/>
            <person name="Martin F.M."/>
            <person name="Grigoriev I.V."/>
            <person name="Hibbett D.S."/>
        </authorList>
    </citation>
    <scope>NUCLEOTIDE SEQUENCE [LARGE SCALE GENOMIC DNA]</scope>
    <source>
        <strain evidence="19 20">HHB12029</strain>
    </source>
</reference>
<evidence type="ECO:0000256" key="7">
    <source>
        <dbReference type="ARBA" id="ARBA00022692"/>
    </source>
</evidence>
<evidence type="ECO:0000256" key="9">
    <source>
        <dbReference type="ARBA" id="ARBA00022989"/>
    </source>
</evidence>
<keyword evidence="4 17" id="KW-0489">Methyltransferase</keyword>
<comment type="similarity">
    <text evidence="17">Belongs to the class VI-like SAM-binding methyltransferase superfamily. PEMT/PEM2 methyltransferase family.</text>
</comment>
<dbReference type="GO" id="GO:0005789">
    <property type="term" value="C:endoplasmic reticulum membrane"/>
    <property type="evidence" value="ECO:0007669"/>
    <property type="project" value="UniProtKB-SubCell"/>
</dbReference>
<dbReference type="PANTHER" id="PTHR15458">
    <property type="entry name" value="PHOSPHATIDYLETHANOLAMINE N-METHYLTRANSFERASE"/>
    <property type="match status" value="1"/>
</dbReference>
<dbReference type="AlphaFoldDB" id="A0A165E542"/>
<keyword evidence="7 17" id="KW-0812">Transmembrane</keyword>
<keyword evidence="12 17" id="KW-0472">Membrane</keyword>
<accession>A0A165E542</accession>
<comment type="pathway">
    <text evidence="1 17">Phospholipid metabolism; phosphatidylcholine biosynthesis.</text>
</comment>
<sequence length="208" mass="23165">MTTFTFSDLVDINQISFWLSLASITFNPTFWNIVARNEYHNHTITRIFGSARTGTYALALTIFVLGLVRDSLYTKALLDQPTVPLLPRELAIPVPAVLFLIGQTLVVTSTWALGITGTFLGDYFGILLDSKVEGFPFNVVNDPMYTGSTLCFIAGALWYERPAGLLISLYVHIAYRIALKYEGPFTDAIYRNRATATKSYSDAAKKEL</sequence>
<evidence type="ECO:0000256" key="4">
    <source>
        <dbReference type="ARBA" id="ARBA00022603"/>
    </source>
</evidence>
<comment type="catalytic activity">
    <reaction evidence="15">
        <text>a 1,2-diacyl-sn-glycero-3-phospho-N,N-dimethylethanolamine + S-adenosyl-L-methionine = a 1,2-diacyl-sn-glycero-3-phosphocholine + S-adenosyl-L-homocysteine + H(+)</text>
        <dbReference type="Rhea" id="RHEA:32739"/>
        <dbReference type="ChEBI" id="CHEBI:15378"/>
        <dbReference type="ChEBI" id="CHEBI:57643"/>
        <dbReference type="ChEBI" id="CHEBI:57856"/>
        <dbReference type="ChEBI" id="CHEBI:59789"/>
        <dbReference type="ChEBI" id="CHEBI:64572"/>
        <dbReference type="EC" id="2.1.1.71"/>
    </reaction>
</comment>
<dbReference type="STRING" id="1314781.A0A165E542"/>
<dbReference type="OrthoDB" id="8300106at2759"/>
<evidence type="ECO:0000256" key="15">
    <source>
        <dbReference type="ARBA" id="ARBA00051252"/>
    </source>
</evidence>
<dbReference type="FunCoup" id="A0A165E542">
    <property type="interactions" value="71"/>
</dbReference>
<feature type="transmembrane region" description="Helical" evidence="18">
    <location>
        <begin position="55"/>
        <end position="72"/>
    </location>
</feature>
<dbReference type="Pfam" id="PF04191">
    <property type="entry name" value="PEMT"/>
    <property type="match status" value="1"/>
</dbReference>
<dbReference type="GO" id="GO:0032259">
    <property type="term" value="P:methylation"/>
    <property type="evidence" value="ECO:0007669"/>
    <property type="project" value="UniProtKB-KW"/>
</dbReference>
<dbReference type="PROSITE" id="PS51599">
    <property type="entry name" value="SAM_PEMT_PEM2"/>
    <property type="match status" value="1"/>
</dbReference>
<feature type="topological domain" description="Lumenal" evidence="17">
    <location>
        <begin position="117"/>
        <end position="159"/>
    </location>
</feature>
<comment type="function">
    <text evidence="17">Catalyzes the second two steps of the methylation pathway of phosphatidylcholine biosynthesis, the SAM-dependent methylation of phosphatidylmonomethylethanolamine (PMME) to phosphatidyldimethylethanolamine (PDME) and of PDME to phosphatidylcholine (PC).</text>
</comment>
<dbReference type="FunFam" id="1.20.120.1630:FF:000005">
    <property type="entry name" value="Phosphatidylethanolamine N-methyltransferase"/>
    <property type="match status" value="1"/>
</dbReference>
<feature type="topological domain" description="Cytoplasmic" evidence="17">
    <location>
        <begin position="69"/>
        <end position="95"/>
    </location>
</feature>
<keyword evidence="14 17" id="KW-1208">Phospholipid metabolism</keyword>
<dbReference type="EMBL" id="KV426167">
    <property type="protein sequence ID" value="KZV86088.1"/>
    <property type="molecule type" value="Genomic_DNA"/>
</dbReference>
<keyword evidence="10 17" id="KW-0443">Lipid metabolism</keyword>
<dbReference type="InParanoid" id="A0A165E542"/>
<evidence type="ECO:0000313" key="19">
    <source>
        <dbReference type="EMBL" id="KZV86088.1"/>
    </source>
</evidence>
<proteinExistence type="inferred from homology"/>
<keyword evidence="6 17" id="KW-0949">S-adenosyl-L-methionine</keyword>
<evidence type="ECO:0000256" key="11">
    <source>
        <dbReference type="ARBA" id="ARBA00023128"/>
    </source>
</evidence>
<dbReference type="GO" id="GO:0000773">
    <property type="term" value="F:phosphatidyl-N-methylethanolamine N-methyltransferase activity"/>
    <property type="evidence" value="ECO:0007669"/>
    <property type="project" value="UniProtKB-UniRule"/>
</dbReference>
<feature type="binding site" evidence="17">
    <location>
        <begin position="182"/>
        <end position="183"/>
    </location>
    <ligand>
        <name>S-adenosyl-L-methionine</name>
        <dbReference type="ChEBI" id="CHEBI:59789"/>
    </ligand>
</feature>
<comment type="pathway">
    <text evidence="2">Lipid metabolism.</text>
</comment>
<evidence type="ECO:0000256" key="12">
    <source>
        <dbReference type="ARBA" id="ARBA00023136"/>
    </source>
</evidence>
<evidence type="ECO:0000256" key="18">
    <source>
        <dbReference type="SAM" id="Phobius"/>
    </source>
</evidence>
<evidence type="ECO:0000256" key="6">
    <source>
        <dbReference type="ARBA" id="ARBA00022691"/>
    </source>
</evidence>
<keyword evidence="11 17" id="KW-0496">Mitochondrion</keyword>
<evidence type="ECO:0000256" key="10">
    <source>
        <dbReference type="ARBA" id="ARBA00023098"/>
    </source>
</evidence>
<comment type="catalytic activity">
    <reaction evidence="16 17">
        <text>a 1,2-diacyl-sn-glycero-3-phospho-N-methylethanolamine + S-adenosyl-L-methionine = a 1,2-diacyl-sn-glycero-3-phospho-N,N-dimethylethanolamine + S-adenosyl-L-homocysteine + H(+)</text>
        <dbReference type="Rhea" id="RHEA:32735"/>
        <dbReference type="ChEBI" id="CHEBI:15378"/>
        <dbReference type="ChEBI" id="CHEBI:57856"/>
        <dbReference type="ChEBI" id="CHEBI:59789"/>
        <dbReference type="ChEBI" id="CHEBI:64572"/>
        <dbReference type="ChEBI" id="CHEBI:64573"/>
        <dbReference type="EC" id="2.1.1.71"/>
    </reaction>
</comment>
<dbReference type="InterPro" id="IPR024960">
    <property type="entry name" value="PEMT/MFAP"/>
</dbReference>
<evidence type="ECO:0000256" key="1">
    <source>
        <dbReference type="ARBA" id="ARBA00004969"/>
    </source>
</evidence>
<evidence type="ECO:0000256" key="2">
    <source>
        <dbReference type="ARBA" id="ARBA00005189"/>
    </source>
</evidence>
<evidence type="ECO:0000256" key="8">
    <source>
        <dbReference type="ARBA" id="ARBA00022824"/>
    </source>
</evidence>
<dbReference type="PANTHER" id="PTHR15458:SF5">
    <property type="entry name" value="PHOSPHATIDYLETHANOLAMINE N-METHYLTRANSFERASE"/>
    <property type="match status" value="1"/>
</dbReference>
<dbReference type="Proteomes" id="UP000077266">
    <property type="component" value="Unassembled WGS sequence"/>
</dbReference>
<evidence type="ECO:0000256" key="17">
    <source>
        <dbReference type="HAMAP-Rule" id="MF_03216"/>
    </source>
</evidence>
<dbReference type="InterPro" id="IPR007318">
    <property type="entry name" value="Phopholipid_MeTrfase"/>
</dbReference>
<feature type="topological domain" description="Lumenal" evidence="17">
    <location>
        <begin position="36"/>
        <end position="47"/>
    </location>
</feature>
<keyword evidence="13 17" id="KW-0594">Phospholipid biosynthesis</keyword>
<dbReference type="GO" id="GO:0006656">
    <property type="term" value="P:phosphatidylcholine biosynthetic process"/>
    <property type="evidence" value="ECO:0007669"/>
    <property type="project" value="UniProtKB-UniRule"/>
</dbReference>
<feature type="binding site" evidence="17">
    <location>
        <begin position="100"/>
        <end position="102"/>
    </location>
    <ligand>
        <name>S-adenosyl-L-methionine</name>
        <dbReference type="ChEBI" id="CHEBI:59789"/>
    </ligand>
</feature>
<feature type="topological domain" description="Lumenal" evidence="17">
    <location>
        <begin position="1"/>
        <end position="14"/>
    </location>
</feature>
<evidence type="ECO:0000256" key="14">
    <source>
        <dbReference type="ARBA" id="ARBA00023264"/>
    </source>
</evidence>
<comment type="subcellular location">
    <subcellularLocation>
        <location evidence="17">Endoplasmic reticulum membrane</location>
        <topology evidence="17">Multi-pass membrane protein</topology>
    </subcellularLocation>
    <subcellularLocation>
        <location evidence="17">Mitochondrion membrane</location>
        <topology evidence="17">Multi-pass membrane protein</topology>
    </subcellularLocation>
</comment>
<evidence type="ECO:0000256" key="5">
    <source>
        <dbReference type="ARBA" id="ARBA00022679"/>
    </source>
</evidence>
<feature type="intramembrane region" description="Helical" evidence="17">
    <location>
        <begin position="15"/>
        <end position="35"/>
    </location>
</feature>
<feature type="transmembrane region" description="Helical" evidence="18">
    <location>
        <begin position="92"/>
        <end position="113"/>
    </location>
</feature>
<keyword evidence="8 17" id="KW-0256">Endoplasmic reticulum</keyword>
<evidence type="ECO:0000313" key="20">
    <source>
        <dbReference type="Proteomes" id="UP000077266"/>
    </source>
</evidence>